<evidence type="ECO:0000256" key="1">
    <source>
        <dbReference type="ARBA" id="ARBA00022741"/>
    </source>
</evidence>
<dbReference type="InterPro" id="IPR001245">
    <property type="entry name" value="Ser-Thr/Tyr_kinase_cat_dom"/>
</dbReference>
<dbReference type="InterPro" id="IPR008271">
    <property type="entry name" value="Ser/Thr_kinase_AS"/>
</dbReference>
<name>A0A0C3FI32_PILCF</name>
<protein>
    <recommendedName>
        <fullName evidence="3">Protein kinase domain-containing protein</fullName>
    </recommendedName>
</protein>
<organism evidence="4 5">
    <name type="scientific">Piloderma croceum (strain F 1598)</name>
    <dbReference type="NCBI Taxonomy" id="765440"/>
    <lineage>
        <taxon>Eukaryota</taxon>
        <taxon>Fungi</taxon>
        <taxon>Dikarya</taxon>
        <taxon>Basidiomycota</taxon>
        <taxon>Agaricomycotina</taxon>
        <taxon>Agaricomycetes</taxon>
        <taxon>Agaricomycetidae</taxon>
        <taxon>Atheliales</taxon>
        <taxon>Atheliaceae</taxon>
        <taxon>Piloderma</taxon>
    </lineage>
</organism>
<dbReference type="AlphaFoldDB" id="A0A0C3FI32"/>
<dbReference type="PIRSF" id="PIRSF000654">
    <property type="entry name" value="Integrin-linked_kinase"/>
    <property type="match status" value="1"/>
</dbReference>
<dbReference type="InterPro" id="IPR011009">
    <property type="entry name" value="Kinase-like_dom_sf"/>
</dbReference>
<dbReference type="EMBL" id="KN833010">
    <property type="protein sequence ID" value="KIM79274.1"/>
    <property type="molecule type" value="Genomic_DNA"/>
</dbReference>
<accession>A0A0C3FI32</accession>
<dbReference type="SUPFAM" id="SSF56112">
    <property type="entry name" value="Protein kinase-like (PK-like)"/>
    <property type="match status" value="1"/>
</dbReference>
<sequence length="306" mass="34996">MQSSQPPHTVEGVAGDLSYLDISNYVRKDPQFPHPIGCGTAGNVYRALYEWPDQRTLQVNSMKVVVKVINGTSVSKIEERVKREVASWRYLRHPNVTELIGIAYLHPRGPPGLVSRFILRNDFLAYIGRHPNLQREKALDVARGLQYLHQHGIVHGDVKVDNVVVTDSGVAQLNDFGMSQLLDIQGFTTKVMRNIRFSAPELMPITEEASDVHPTFQSDIFGLAMLLLQLFHGPDRDLQSRLPYNHIRHRNGNDYDFRLVRRIHEGERPMRNRYHTMYDQHWALLCLCWAGDPAARPDISYVVKAL</sequence>
<dbReference type="PROSITE" id="PS50011">
    <property type="entry name" value="PROTEIN_KINASE_DOM"/>
    <property type="match status" value="1"/>
</dbReference>
<proteinExistence type="predicted"/>
<dbReference type="Gene3D" id="1.10.510.10">
    <property type="entry name" value="Transferase(Phosphotransferase) domain 1"/>
    <property type="match status" value="1"/>
</dbReference>
<dbReference type="Pfam" id="PF07714">
    <property type="entry name" value="PK_Tyr_Ser-Thr"/>
    <property type="match status" value="1"/>
</dbReference>
<feature type="domain" description="Protein kinase" evidence="3">
    <location>
        <begin position="30"/>
        <end position="306"/>
    </location>
</feature>
<evidence type="ECO:0000256" key="2">
    <source>
        <dbReference type="ARBA" id="ARBA00022840"/>
    </source>
</evidence>
<reference evidence="4 5" key="1">
    <citation type="submission" date="2014-04" db="EMBL/GenBank/DDBJ databases">
        <authorList>
            <consortium name="DOE Joint Genome Institute"/>
            <person name="Kuo A."/>
            <person name="Tarkka M."/>
            <person name="Buscot F."/>
            <person name="Kohler A."/>
            <person name="Nagy L.G."/>
            <person name="Floudas D."/>
            <person name="Copeland A."/>
            <person name="Barry K.W."/>
            <person name="Cichocki N."/>
            <person name="Veneault-Fourrey C."/>
            <person name="LaButti K."/>
            <person name="Lindquist E.A."/>
            <person name="Lipzen A."/>
            <person name="Lundell T."/>
            <person name="Morin E."/>
            <person name="Murat C."/>
            <person name="Sun H."/>
            <person name="Tunlid A."/>
            <person name="Henrissat B."/>
            <person name="Grigoriev I.V."/>
            <person name="Hibbett D.S."/>
            <person name="Martin F."/>
            <person name="Nordberg H.P."/>
            <person name="Cantor M.N."/>
            <person name="Hua S.X."/>
        </authorList>
    </citation>
    <scope>NUCLEOTIDE SEQUENCE [LARGE SCALE GENOMIC DNA]</scope>
    <source>
        <strain evidence="4 5">F 1598</strain>
    </source>
</reference>
<dbReference type="InterPro" id="IPR000719">
    <property type="entry name" value="Prot_kinase_dom"/>
</dbReference>
<dbReference type="PANTHER" id="PTHR44329">
    <property type="entry name" value="SERINE/THREONINE-PROTEIN KINASE TNNI3K-RELATED"/>
    <property type="match status" value="1"/>
</dbReference>
<keyword evidence="2" id="KW-0067">ATP-binding</keyword>
<gene>
    <name evidence="4" type="ORF">PILCRDRAFT_823528</name>
</gene>
<dbReference type="InterPro" id="IPR051681">
    <property type="entry name" value="Ser/Thr_Kinases-Pseudokinases"/>
</dbReference>
<dbReference type="STRING" id="765440.A0A0C3FI32"/>
<keyword evidence="5" id="KW-1185">Reference proteome</keyword>
<evidence type="ECO:0000313" key="4">
    <source>
        <dbReference type="EMBL" id="KIM79274.1"/>
    </source>
</evidence>
<dbReference type="GO" id="GO:0005524">
    <property type="term" value="F:ATP binding"/>
    <property type="evidence" value="ECO:0007669"/>
    <property type="project" value="UniProtKB-KW"/>
</dbReference>
<dbReference type="PANTHER" id="PTHR44329:SF298">
    <property type="entry name" value="MIXED LINEAGE KINASE DOMAIN-LIKE PROTEIN"/>
    <property type="match status" value="1"/>
</dbReference>
<dbReference type="Proteomes" id="UP000054166">
    <property type="component" value="Unassembled WGS sequence"/>
</dbReference>
<reference evidence="5" key="2">
    <citation type="submission" date="2015-01" db="EMBL/GenBank/DDBJ databases">
        <title>Evolutionary Origins and Diversification of the Mycorrhizal Mutualists.</title>
        <authorList>
            <consortium name="DOE Joint Genome Institute"/>
            <consortium name="Mycorrhizal Genomics Consortium"/>
            <person name="Kohler A."/>
            <person name="Kuo A."/>
            <person name="Nagy L.G."/>
            <person name="Floudas D."/>
            <person name="Copeland A."/>
            <person name="Barry K.W."/>
            <person name="Cichocki N."/>
            <person name="Veneault-Fourrey C."/>
            <person name="LaButti K."/>
            <person name="Lindquist E.A."/>
            <person name="Lipzen A."/>
            <person name="Lundell T."/>
            <person name="Morin E."/>
            <person name="Murat C."/>
            <person name="Riley R."/>
            <person name="Ohm R."/>
            <person name="Sun H."/>
            <person name="Tunlid A."/>
            <person name="Henrissat B."/>
            <person name="Grigoriev I.V."/>
            <person name="Hibbett D.S."/>
            <person name="Martin F."/>
        </authorList>
    </citation>
    <scope>NUCLEOTIDE SEQUENCE [LARGE SCALE GENOMIC DNA]</scope>
    <source>
        <strain evidence="5">F 1598</strain>
    </source>
</reference>
<evidence type="ECO:0000259" key="3">
    <source>
        <dbReference type="PROSITE" id="PS50011"/>
    </source>
</evidence>
<keyword evidence="1" id="KW-0547">Nucleotide-binding</keyword>
<evidence type="ECO:0000313" key="5">
    <source>
        <dbReference type="Proteomes" id="UP000054166"/>
    </source>
</evidence>
<dbReference type="OrthoDB" id="5966500at2759"/>
<dbReference type="HOGENOM" id="CLU_000288_7_18_1"/>
<dbReference type="SMART" id="SM00220">
    <property type="entry name" value="S_TKc"/>
    <property type="match status" value="1"/>
</dbReference>
<dbReference type="GO" id="GO:0004674">
    <property type="term" value="F:protein serine/threonine kinase activity"/>
    <property type="evidence" value="ECO:0007669"/>
    <property type="project" value="TreeGrafter"/>
</dbReference>
<dbReference type="PROSITE" id="PS00108">
    <property type="entry name" value="PROTEIN_KINASE_ST"/>
    <property type="match status" value="1"/>
</dbReference>
<dbReference type="InParanoid" id="A0A0C3FI32"/>